<evidence type="ECO:0000313" key="3">
    <source>
        <dbReference type="EMBL" id="WTW66068.1"/>
    </source>
</evidence>
<evidence type="ECO:0008006" key="4">
    <source>
        <dbReference type="Google" id="ProtNLM"/>
    </source>
</evidence>
<gene>
    <name evidence="3" type="ORF">OG549_38580</name>
</gene>
<evidence type="ECO:0000256" key="1">
    <source>
        <dbReference type="SAM" id="Phobius"/>
    </source>
</evidence>
<organism evidence="3">
    <name type="scientific">Streptomyces sp. NBC_00003</name>
    <dbReference type="NCBI Taxonomy" id="2903608"/>
    <lineage>
        <taxon>Bacteria</taxon>
        <taxon>Bacillati</taxon>
        <taxon>Actinomycetota</taxon>
        <taxon>Actinomycetes</taxon>
        <taxon>Kitasatosporales</taxon>
        <taxon>Streptomycetaceae</taxon>
        <taxon>Streptomyces</taxon>
    </lineage>
</organism>
<sequence length="728" mass="79698">MRRSLSRLGTLLAALLMVLAPAVIPGEHPAVAAPSPAPDINGPFVIKAGESPKDKELPGFAEKIVDNPMGEELYLAMKQFELLPKDQRPINTQVAFFTFAWLETDTGIPAWVRDRYQDFMGRLHEEIRAPSTPPAWKYPLNATMLDAENYAYDRLMEELGTRSVDRYGNEQVLKLATGSQGTGRHSEDAMDEWFQRTMTNTLLHIARTDTERGEIENVVKTMKTKAGAGIAGPRGFCNTCVKSVAKWGYAFGKRFFILPYDALNTPQAKLASATLGRLKNPLATSYDKHAGEQIDKALNKAGLKAPCSHVNNPQTMGLSALPMAAGPCDPSANGLTGTLGSQQNGGIDFSSLQLRYLSDDGDSAVKYAFSGQAAKDGQGQDPRAGRQALTDSMAALRTWLALSPDKFWVNLNPNEPDRIIDAQLGRTDAGRALLEADWQMKQSEGKLLDPKTAFGAEYWRRIGISDGPTCYSSRMWIVPGNIEVRQDGSSLYILKATLDVKAKPENVQGLGQASCNADPKATARNAQVEQEMVVPKIAQAVNTAPEYAPLRQVFLARIVAQWIRDRHEKGETTSFDKLIGSGGLGSAVQDGNWRPRQVYDAYLRSIREGDFTYEQTTQVGDTTVTYIMRTGGVDFSKLNSTRLSAADMDRRIPGLPQTVDNSAHRPTTATDGTVWLADTAKTPPVGVWERIRSFVGGRTGILIALLAVLAVLLLFVRDSSAFRRRKSA</sequence>
<feature type="signal peptide" evidence="2">
    <location>
        <begin position="1"/>
        <end position="22"/>
    </location>
</feature>
<protein>
    <recommendedName>
        <fullName evidence="4">Secreted protein</fullName>
    </recommendedName>
</protein>
<keyword evidence="1" id="KW-1133">Transmembrane helix</keyword>
<feature type="chain" id="PRO_5043424023" description="Secreted protein" evidence="2">
    <location>
        <begin position="23"/>
        <end position="728"/>
    </location>
</feature>
<feature type="transmembrane region" description="Helical" evidence="1">
    <location>
        <begin position="699"/>
        <end position="716"/>
    </location>
</feature>
<accession>A0AAU2VFP2</accession>
<dbReference type="EMBL" id="CP108318">
    <property type="protein sequence ID" value="WTW66068.1"/>
    <property type="molecule type" value="Genomic_DNA"/>
</dbReference>
<keyword evidence="1" id="KW-0812">Transmembrane</keyword>
<dbReference type="AlphaFoldDB" id="A0AAU2VFP2"/>
<reference evidence="3" key="1">
    <citation type="submission" date="2022-10" db="EMBL/GenBank/DDBJ databases">
        <title>The complete genomes of actinobacterial strains from the NBC collection.</title>
        <authorList>
            <person name="Joergensen T.S."/>
            <person name="Alvarez Arevalo M."/>
            <person name="Sterndorff E.B."/>
            <person name="Faurdal D."/>
            <person name="Vuksanovic O."/>
            <person name="Mourched A.-S."/>
            <person name="Charusanti P."/>
            <person name="Shaw S."/>
            <person name="Blin K."/>
            <person name="Weber T."/>
        </authorList>
    </citation>
    <scope>NUCLEOTIDE SEQUENCE</scope>
    <source>
        <strain evidence="3">NBC_00003</strain>
    </source>
</reference>
<keyword evidence="2" id="KW-0732">Signal</keyword>
<name>A0AAU2VFP2_9ACTN</name>
<proteinExistence type="predicted"/>
<keyword evidence="1" id="KW-0472">Membrane</keyword>
<evidence type="ECO:0000256" key="2">
    <source>
        <dbReference type="SAM" id="SignalP"/>
    </source>
</evidence>